<dbReference type="EMBL" id="SNRY01000356">
    <property type="protein sequence ID" value="KAA6341927.1"/>
    <property type="molecule type" value="Genomic_DNA"/>
</dbReference>
<protein>
    <submittedName>
        <fullName evidence="5">HTH-type transcriptional activator RhaS</fullName>
    </submittedName>
</protein>
<dbReference type="Gene3D" id="1.10.10.60">
    <property type="entry name" value="Homeodomain-like"/>
    <property type="match status" value="2"/>
</dbReference>
<dbReference type="InterPro" id="IPR009057">
    <property type="entry name" value="Homeodomain-like_sf"/>
</dbReference>
<dbReference type="SUPFAM" id="SSF46689">
    <property type="entry name" value="Homeodomain-like"/>
    <property type="match status" value="2"/>
</dbReference>
<keyword evidence="1" id="KW-0805">Transcription regulation</keyword>
<dbReference type="InterPro" id="IPR037923">
    <property type="entry name" value="HTH-like"/>
</dbReference>
<dbReference type="Pfam" id="PF12833">
    <property type="entry name" value="HTH_18"/>
    <property type="match status" value="1"/>
</dbReference>
<keyword evidence="3" id="KW-0804">Transcription</keyword>
<dbReference type="SMART" id="SM00342">
    <property type="entry name" value="HTH_ARAC"/>
    <property type="match status" value="1"/>
</dbReference>
<dbReference type="PROSITE" id="PS01124">
    <property type="entry name" value="HTH_ARAC_FAMILY_2"/>
    <property type="match status" value="1"/>
</dbReference>
<dbReference type="AlphaFoldDB" id="A0A5J4S773"/>
<dbReference type="PANTHER" id="PTHR43280:SF30">
    <property type="entry name" value="MMSAB OPERON REGULATORY PROTEIN"/>
    <property type="match status" value="1"/>
</dbReference>
<organism evidence="5">
    <name type="scientific">termite gut metagenome</name>
    <dbReference type="NCBI Taxonomy" id="433724"/>
    <lineage>
        <taxon>unclassified sequences</taxon>
        <taxon>metagenomes</taxon>
        <taxon>organismal metagenomes</taxon>
    </lineage>
</organism>
<evidence type="ECO:0000256" key="1">
    <source>
        <dbReference type="ARBA" id="ARBA00023015"/>
    </source>
</evidence>
<evidence type="ECO:0000313" key="5">
    <source>
        <dbReference type="EMBL" id="KAA6341927.1"/>
    </source>
</evidence>
<evidence type="ECO:0000256" key="2">
    <source>
        <dbReference type="ARBA" id="ARBA00023125"/>
    </source>
</evidence>
<proteinExistence type="predicted"/>
<reference evidence="5" key="1">
    <citation type="submission" date="2019-03" db="EMBL/GenBank/DDBJ databases">
        <title>Single cell metagenomics reveals metabolic interactions within the superorganism composed of flagellate Streblomastix strix and complex community of Bacteroidetes bacteria on its surface.</title>
        <authorList>
            <person name="Treitli S.C."/>
            <person name="Kolisko M."/>
            <person name="Husnik F."/>
            <person name="Keeling P."/>
            <person name="Hampl V."/>
        </authorList>
    </citation>
    <scope>NUCLEOTIDE SEQUENCE</scope>
    <source>
        <strain evidence="5">STM</strain>
    </source>
</reference>
<keyword evidence="2" id="KW-0238">DNA-binding</keyword>
<accession>A0A5J4S773</accession>
<dbReference type="GO" id="GO:0003700">
    <property type="term" value="F:DNA-binding transcription factor activity"/>
    <property type="evidence" value="ECO:0007669"/>
    <property type="project" value="InterPro"/>
</dbReference>
<dbReference type="InterPro" id="IPR018060">
    <property type="entry name" value="HTH_AraC"/>
</dbReference>
<dbReference type="InterPro" id="IPR003313">
    <property type="entry name" value="AraC-bd"/>
</dbReference>
<evidence type="ECO:0000256" key="3">
    <source>
        <dbReference type="ARBA" id="ARBA00023163"/>
    </source>
</evidence>
<dbReference type="Pfam" id="PF02311">
    <property type="entry name" value="AraC_binding"/>
    <property type="match status" value="1"/>
</dbReference>
<sequence length="303" mass="35497">MLTSSNSDQNIRYIVANEKDMRWGLTVCSIGFQQIAPHEVYPPKCHPESYFFSTDKGRVLDEYQLIYITRGGGEFRSQSQKSIFVKEGTMMLLFPGEWHTYYPAEKTGWDEYFIGCRGDAMDQRVKEGFLSKSKPIFHIGINDRLVYLYREAMKTSYEERAGFQQVLSGIVNLLIGTTYSIDKSMYFEGKRVQQQIDKARIIMRENIGKEISPETIAKQLNMSYSQFRKTFKEYTGFAPLQYIQELKLQQAKDLLRTTQYPIKEIASIMNFDDVEYFFMFFKKKLHQTPLEYRNFSQGTMKGV</sequence>
<dbReference type="PANTHER" id="PTHR43280">
    <property type="entry name" value="ARAC-FAMILY TRANSCRIPTIONAL REGULATOR"/>
    <property type="match status" value="1"/>
</dbReference>
<dbReference type="GO" id="GO:0043565">
    <property type="term" value="F:sequence-specific DNA binding"/>
    <property type="evidence" value="ECO:0007669"/>
    <property type="project" value="InterPro"/>
</dbReference>
<dbReference type="SUPFAM" id="SSF51215">
    <property type="entry name" value="Regulatory protein AraC"/>
    <property type="match status" value="1"/>
</dbReference>
<name>A0A5J4S773_9ZZZZ</name>
<feature type="domain" description="HTH araC/xylS-type" evidence="4">
    <location>
        <begin position="197"/>
        <end position="295"/>
    </location>
</feature>
<gene>
    <name evidence="5" type="ORF">EZS27_010283</name>
</gene>
<evidence type="ECO:0000259" key="4">
    <source>
        <dbReference type="PROSITE" id="PS01124"/>
    </source>
</evidence>
<comment type="caution">
    <text evidence="5">The sequence shown here is derived from an EMBL/GenBank/DDBJ whole genome shotgun (WGS) entry which is preliminary data.</text>
</comment>
<dbReference type="Gene3D" id="2.60.120.280">
    <property type="entry name" value="Regulatory protein AraC"/>
    <property type="match status" value="1"/>
</dbReference>